<keyword evidence="3 8" id="KW-0227">DNA damage</keyword>
<dbReference type="GO" id="GO:0006294">
    <property type="term" value="P:nucleotide-excision repair, preincision complex assembly"/>
    <property type="evidence" value="ECO:0007669"/>
    <property type="project" value="TreeGrafter"/>
</dbReference>
<comment type="function">
    <text evidence="8">In NER, TFIIH acts by opening DNA around the lesion to allow the excision of the damaged oligonucleotide and its replacement by a new DNA fragment. In transcription, TFIIH has an essential role in transcription initiation. When the pre-initiation complex (PIC) has been established, TFIIH is required for promoter opening and promoter escape.</text>
</comment>
<dbReference type="GO" id="GO:0000439">
    <property type="term" value="C:transcription factor TFIIH core complex"/>
    <property type="evidence" value="ECO:0007669"/>
    <property type="project" value="UniProtKB-UniRule"/>
</dbReference>
<evidence type="ECO:0000256" key="3">
    <source>
        <dbReference type="ARBA" id="ARBA00022763"/>
    </source>
</evidence>
<accession>A0A8W8NVV0</accession>
<proteinExistence type="inferred from homology"/>
<evidence type="ECO:0000256" key="1">
    <source>
        <dbReference type="ARBA" id="ARBA00004123"/>
    </source>
</evidence>
<name>A0A8W8NVV0_MAGGI</name>
<evidence type="ECO:0000256" key="7">
    <source>
        <dbReference type="ARBA" id="ARBA00023242"/>
    </source>
</evidence>
<dbReference type="Proteomes" id="UP000005408">
    <property type="component" value="Unassembled WGS sequence"/>
</dbReference>
<reference evidence="9" key="1">
    <citation type="submission" date="2022-08" db="UniProtKB">
        <authorList>
            <consortium name="EnsemblMetazoa"/>
        </authorList>
    </citation>
    <scope>IDENTIFICATION</scope>
    <source>
        <strain evidence="9">05x7-T-G4-1.051#20</strain>
    </source>
</reference>
<organism evidence="9 10">
    <name type="scientific">Magallana gigas</name>
    <name type="common">Pacific oyster</name>
    <name type="synonym">Crassostrea gigas</name>
    <dbReference type="NCBI Taxonomy" id="29159"/>
    <lineage>
        <taxon>Eukaryota</taxon>
        <taxon>Metazoa</taxon>
        <taxon>Spiralia</taxon>
        <taxon>Lophotrochozoa</taxon>
        <taxon>Mollusca</taxon>
        <taxon>Bivalvia</taxon>
        <taxon>Autobranchia</taxon>
        <taxon>Pteriomorphia</taxon>
        <taxon>Ostreida</taxon>
        <taxon>Ostreoidea</taxon>
        <taxon>Ostreidae</taxon>
        <taxon>Magallana</taxon>
    </lineage>
</organism>
<protein>
    <recommendedName>
        <fullName evidence="8">General transcription and DNA repair factor IIH subunit TFB5</fullName>
    </recommendedName>
</protein>
<comment type="similarity">
    <text evidence="2 8">Belongs to the TFB5 family.</text>
</comment>
<evidence type="ECO:0000256" key="5">
    <source>
        <dbReference type="ARBA" id="ARBA00023163"/>
    </source>
</evidence>
<evidence type="ECO:0000256" key="6">
    <source>
        <dbReference type="ARBA" id="ARBA00023204"/>
    </source>
</evidence>
<dbReference type="PANTHER" id="PTHR28580">
    <property type="entry name" value="GENERAL TRANSCRIPTION FACTOR IIH SUBUNIT 5"/>
    <property type="match status" value="1"/>
</dbReference>
<dbReference type="InterPro" id="IPR009400">
    <property type="entry name" value="TFIIH_TTDA/Tfb5"/>
</dbReference>
<keyword evidence="10" id="KW-1185">Reference proteome</keyword>
<evidence type="ECO:0000256" key="8">
    <source>
        <dbReference type="RuleBase" id="RU368032"/>
    </source>
</evidence>
<sequence length="79" mass="8995">MNQNRQDTMVNVDKGILVECDPAMKQFLLQLDDTKALGRKFVIKDLDDTHLFISADILETLQDQVDGLMDKLSFPLAEK</sequence>
<comment type="subcellular location">
    <subcellularLocation>
        <location evidence="1 8">Nucleus</location>
    </subcellularLocation>
</comment>
<dbReference type="Gene3D" id="3.30.70.1220">
    <property type="entry name" value="TFB5-like"/>
    <property type="match status" value="1"/>
</dbReference>
<evidence type="ECO:0000256" key="4">
    <source>
        <dbReference type="ARBA" id="ARBA00023015"/>
    </source>
</evidence>
<dbReference type="GO" id="GO:0005675">
    <property type="term" value="C:transcription factor TFIIH holo complex"/>
    <property type="evidence" value="ECO:0007669"/>
    <property type="project" value="TreeGrafter"/>
</dbReference>
<keyword evidence="6 8" id="KW-0234">DNA repair</keyword>
<evidence type="ECO:0000313" key="9">
    <source>
        <dbReference type="EnsemblMetazoa" id="G762.5:cds"/>
    </source>
</evidence>
<evidence type="ECO:0000313" key="10">
    <source>
        <dbReference type="Proteomes" id="UP000005408"/>
    </source>
</evidence>
<dbReference type="AlphaFoldDB" id="A0A8W8NVV0"/>
<dbReference type="InterPro" id="IPR035935">
    <property type="entry name" value="TFB5-like_sf"/>
</dbReference>
<keyword evidence="5 8" id="KW-0804">Transcription</keyword>
<keyword evidence="7 8" id="KW-0539">Nucleus</keyword>
<dbReference type="FunFam" id="3.30.70.1220:FF:000001">
    <property type="entry name" value="General transcription factor IIH subunit 5"/>
    <property type="match status" value="1"/>
</dbReference>
<dbReference type="SMART" id="SM01395">
    <property type="entry name" value="Tbf5"/>
    <property type="match status" value="1"/>
</dbReference>
<evidence type="ECO:0000256" key="2">
    <source>
        <dbReference type="ARBA" id="ARBA00007470"/>
    </source>
</evidence>
<dbReference type="GO" id="GO:0006367">
    <property type="term" value="P:transcription initiation at RNA polymerase II promoter"/>
    <property type="evidence" value="ECO:0007669"/>
    <property type="project" value="UniProtKB-UniRule"/>
</dbReference>
<dbReference type="PANTHER" id="PTHR28580:SF1">
    <property type="entry name" value="GENERAL TRANSCRIPTION FACTOR IIH SUBUNIT 5"/>
    <property type="match status" value="1"/>
</dbReference>
<dbReference type="SUPFAM" id="SSF142897">
    <property type="entry name" value="TFB5-like"/>
    <property type="match status" value="1"/>
</dbReference>
<keyword evidence="4 8" id="KW-0805">Transcription regulation</keyword>
<dbReference type="EnsemblMetazoa" id="G762.5">
    <property type="protein sequence ID" value="G762.5:cds"/>
    <property type="gene ID" value="G762"/>
</dbReference>
<comment type="subunit">
    <text evidence="8">Component of the 7-subunit TFIIH core complex.</text>
</comment>
<dbReference type="Pfam" id="PF06331">
    <property type="entry name" value="Tfb5"/>
    <property type="match status" value="1"/>
</dbReference>